<keyword evidence="14" id="KW-1185">Reference proteome</keyword>
<reference evidence="13" key="1">
    <citation type="journal article" date="2021" name="Genome Biol. Evol.">
        <title>The assembled and annotated genome of the fairy-ring fungus Marasmius oreades.</title>
        <authorList>
            <person name="Hiltunen M."/>
            <person name="Ament-Velasquez S.L."/>
            <person name="Johannesson H."/>
        </authorList>
    </citation>
    <scope>NUCLEOTIDE SEQUENCE</scope>
    <source>
        <strain evidence="13">03SP1</strain>
    </source>
</reference>
<evidence type="ECO:0000256" key="3">
    <source>
        <dbReference type="ARBA" id="ARBA00022679"/>
    </source>
</evidence>
<evidence type="ECO:0000256" key="11">
    <source>
        <dbReference type="PIRNR" id="PIRNR001773"/>
    </source>
</evidence>
<evidence type="ECO:0000256" key="7">
    <source>
        <dbReference type="ARBA" id="ARBA00023128"/>
    </source>
</evidence>
<feature type="transmembrane region" description="Helical" evidence="12">
    <location>
        <begin position="170"/>
        <end position="189"/>
    </location>
</feature>
<dbReference type="Pfam" id="PF01040">
    <property type="entry name" value="UbiA"/>
    <property type="match status" value="1"/>
</dbReference>
<evidence type="ECO:0000256" key="2">
    <source>
        <dbReference type="ARBA" id="ARBA00016335"/>
    </source>
</evidence>
<keyword evidence="6 12" id="KW-1133">Transmembrane helix</keyword>
<dbReference type="AlphaFoldDB" id="A0A9P7RTX9"/>
<dbReference type="InterPro" id="IPR000537">
    <property type="entry name" value="UbiA_prenyltransferase"/>
</dbReference>
<keyword evidence="8 11" id="KW-0350">Heme biosynthesis</keyword>
<comment type="similarity">
    <text evidence="11">Belongs to the ubiA prenyltransferase family.</text>
</comment>
<feature type="transmembrane region" description="Helical" evidence="12">
    <location>
        <begin position="323"/>
        <end position="343"/>
    </location>
</feature>
<evidence type="ECO:0000256" key="12">
    <source>
        <dbReference type="SAM" id="Phobius"/>
    </source>
</evidence>
<dbReference type="InterPro" id="IPR006369">
    <property type="entry name" value="Protohaem_IX_farnesylTrfase"/>
</dbReference>
<keyword evidence="3 11" id="KW-0808">Transferase</keyword>
<organism evidence="13 14">
    <name type="scientific">Marasmius oreades</name>
    <name type="common">fairy-ring Marasmius</name>
    <dbReference type="NCBI Taxonomy" id="181124"/>
    <lineage>
        <taxon>Eukaryota</taxon>
        <taxon>Fungi</taxon>
        <taxon>Dikarya</taxon>
        <taxon>Basidiomycota</taxon>
        <taxon>Agaricomycotina</taxon>
        <taxon>Agaricomycetes</taxon>
        <taxon>Agaricomycetidae</taxon>
        <taxon>Agaricales</taxon>
        <taxon>Marasmiineae</taxon>
        <taxon>Marasmiaceae</taxon>
        <taxon>Marasmius</taxon>
    </lineage>
</organism>
<sequence length="405" mass="44518">MWSTASRRTTNSLFSSFFFHNAQWLSQRTSITRNPGSLKLVVHPEVQAVPRSAFKEVPALTTGRLLKVYSQLSKSRLSILVILTSMSGVALSPLPTSLPTLLATAIGTALCSASANTLNQLQEVPFDAQMARTRNRPFVARIISPLHGAGFAVASGVVGPVLLWTMTNPTTAILGVSNIVLYAGVYTWMKRKSYYNTWVGAVVGAIPPVMGWTACGGHIVPSVSHPIQLFPPPFLASFPTAPLDLSLMDNPLAPFALFMLLYSWQFPHFNPLAYLVRGSYAQAGYSMLPVLDPRKNALVSLRHALLLVPICTILTPLSGLTTWLFAATSLLPNVVIVRAAWTFWKKGGEKEARILFRHMLWYLPVVLGLMMIHKQGVDWLQWTGMGDSDENTEKTEPDRTSSSIR</sequence>
<protein>
    <recommendedName>
        <fullName evidence="2 11">Protoheme IX farnesyltransferase, mitochondrial</fullName>
        <ecNumber evidence="11">2.5.1.-</ecNumber>
    </recommendedName>
    <alternativeName>
        <fullName evidence="10 11">Heme O synthase</fullName>
    </alternativeName>
</protein>
<keyword evidence="4 12" id="KW-0812">Transmembrane</keyword>
<dbReference type="HAMAP" id="MF_00154">
    <property type="entry name" value="CyoE_CtaB"/>
    <property type="match status" value="1"/>
</dbReference>
<dbReference type="PANTHER" id="PTHR43448:SF2">
    <property type="entry name" value="PROTOHEME IX FARNESYLTRANSFERASE, MITOCHONDRIAL"/>
    <property type="match status" value="1"/>
</dbReference>
<name>A0A9P7RTX9_9AGAR</name>
<dbReference type="InterPro" id="IPR030470">
    <property type="entry name" value="UbiA_prenylTrfase_CS"/>
</dbReference>
<dbReference type="PIRSF" id="PIRSF001773">
    <property type="entry name" value="COX10"/>
    <property type="match status" value="1"/>
</dbReference>
<dbReference type="GO" id="GO:0031966">
    <property type="term" value="C:mitochondrial membrane"/>
    <property type="evidence" value="ECO:0007669"/>
    <property type="project" value="UniProtKB-SubCell"/>
</dbReference>
<proteinExistence type="inferred from homology"/>
<evidence type="ECO:0000256" key="6">
    <source>
        <dbReference type="ARBA" id="ARBA00022989"/>
    </source>
</evidence>
<dbReference type="GO" id="GO:0008495">
    <property type="term" value="F:protoheme IX farnesyltransferase activity"/>
    <property type="evidence" value="ECO:0007669"/>
    <property type="project" value="InterPro"/>
</dbReference>
<gene>
    <name evidence="13" type="ORF">E1B28_011341</name>
</gene>
<feature type="transmembrane region" description="Helical" evidence="12">
    <location>
        <begin position="297"/>
        <end position="317"/>
    </location>
</feature>
<comment type="subcellular location">
    <subcellularLocation>
        <location evidence="1">Mitochondrion membrane</location>
        <topology evidence="1">Multi-pass membrane protein</topology>
    </subcellularLocation>
</comment>
<dbReference type="GeneID" id="66080416"/>
<feature type="transmembrane region" description="Helical" evidence="12">
    <location>
        <begin position="355"/>
        <end position="373"/>
    </location>
</feature>
<dbReference type="KEGG" id="more:E1B28_011341"/>
<dbReference type="InterPro" id="IPR044878">
    <property type="entry name" value="UbiA_sf"/>
</dbReference>
<feature type="transmembrane region" description="Helical" evidence="12">
    <location>
        <begin position="198"/>
        <end position="220"/>
    </location>
</feature>
<dbReference type="RefSeq" id="XP_043006154.1">
    <property type="nucleotide sequence ID" value="XM_043156368.1"/>
</dbReference>
<dbReference type="FunFam" id="1.10.357.140:FF:000004">
    <property type="entry name" value="Protoheme IX farnesyltransferase, mitochondrial"/>
    <property type="match status" value="1"/>
</dbReference>
<feature type="transmembrane region" description="Helical" evidence="12">
    <location>
        <begin position="252"/>
        <end position="276"/>
    </location>
</feature>
<feature type="transmembrane region" description="Helical" evidence="12">
    <location>
        <begin position="138"/>
        <end position="164"/>
    </location>
</feature>
<dbReference type="EMBL" id="CM032187">
    <property type="protein sequence ID" value="KAG7089684.1"/>
    <property type="molecule type" value="Genomic_DNA"/>
</dbReference>
<dbReference type="PANTHER" id="PTHR43448">
    <property type="entry name" value="PROTOHEME IX FARNESYLTRANSFERASE, MITOCHONDRIAL"/>
    <property type="match status" value="1"/>
</dbReference>
<evidence type="ECO:0000256" key="8">
    <source>
        <dbReference type="ARBA" id="ARBA00023133"/>
    </source>
</evidence>
<evidence type="ECO:0000256" key="10">
    <source>
        <dbReference type="ARBA" id="ARBA00030253"/>
    </source>
</evidence>
<comment type="caution">
    <text evidence="13">The sequence shown here is derived from an EMBL/GenBank/DDBJ whole genome shotgun (WGS) entry which is preliminary data.</text>
</comment>
<dbReference type="PROSITE" id="PS00943">
    <property type="entry name" value="UBIA"/>
    <property type="match status" value="1"/>
</dbReference>
<evidence type="ECO:0000256" key="1">
    <source>
        <dbReference type="ARBA" id="ARBA00004225"/>
    </source>
</evidence>
<evidence type="ECO:0000313" key="13">
    <source>
        <dbReference type="EMBL" id="KAG7089684.1"/>
    </source>
</evidence>
<evidence type="ECO:0000256" key="9">
    <source>
        <dbReference type="ARBA" id="ARBA00023136"/>
    </source>
</evidence>
<dbReference type="InterPro" id="IPR016315">
    <property type="entry name" value="Protohaem_IX_farnesylTrfase_mt"/>
</dbReference>
<keyword evidence="7 11" id="KW-0496">Mitochondrion</keyword>
<evidence type="ECO:0000256" key="5">
    <source>
        <dbReference type="ARBA" id="ARBA00022946"/>
    </source>
</evidence>
<keyword evidence="5" id="KW-0809">Transit peptide</keyword>
<accession>A0A9P7RTX9</accession>
<evidence type="ECO:0000313" key="14">
    <source>
        <dbReference type="Proteomes" id="UP001049176"/>
    </source>
</evidence>
<dbReference type="GO" id="GO:0006784">
    <property type="term" value="P:heme A biosynthetic process"/>
    <property type="evidence" value="ECO:0007669"/>
    <property type="project" value="TreeGrafter"/>
</dbReference>
<dbReference type="OrthoDB" id="5211at2759"/>
<dbReference type="CDD" id="cd13957">
    <property type="entry name" value="PT_UbiA_Cox10"/>
    <property type="match status" value="1"/>
</dbReference>
<dbReference type="Proteomes" id="UP001049176">
    <property type="component" value="Chromosome 7"/>
</dbReference>
<keyword evidence="9 11" id="KW-0472">Membrane</keyword>
<dbReference type="Gene3D" id="1.10.357.140">
    <property type="entry name" value="UbiA prenyltransferase"/>
    <property type="match status" value="1"/>
</dbReference>
<dbReference type="EC" id="2.5.1.-" evidence="11"/>
<comment type="function">
    <text evidence="11">Converts protoheme IX and farnesyl diphosphate to heme O.</text>
</comment>
<evidence type="ECO:0000256" key="4">
    <source>
        <dbReference type="ARBA" id="ARBA00022692"/>
    </source>
</evidence>